<keyword evidence="2" id="KW-0489">Methyltransferase</keyword>
<dbReference type="GO" id="GO:0008168">
    <property type="term" value="F:methyltransferase activity"/>
    <property type="evidence" value="ECO:0007669"/>
    <property type="project" value="UniProtKB-KW"/>
</dbReference>
<dbReference type="GeneID" id="73043396"/>
<keyword evidence="2" id="KW-0808">Transferase</keyword>
<evidence type="ECO:0000259" key="1">
    <source>
        <dbReference type="Pfam" id="PF08241"/>
    </source>
</evidence>
<gene>
    <name evidence="2" type="ORF">ACFO9K_16595</name>
</gene>
<proteinExistence type="predicted"/>
<dbReference type="Gene3D" id="3.40.50.150">
    <property type="entry name" value="Vaccinia Virus protein VP39"/>
    <property type="match status" value="1"/>
</dbReference>
<dbReference type="RefSeq" id="WP_254268497.1">
    <property type="nucleotide sequence ID" value="NZ_CP100400.1"/>
</dbReference>
<dbReference type="Proteomes" id="UP001595945">
    <property type="component" value="Unassembled WGS sequence"/>
</dbReference>
<name>A0ABD5Q6M4_9EURY</name>
<dbReference type="AlphaFoldDB" id="A0ABD5Q6M4"/>
<dbReference type="InterPro" id="IPR029063">
    <property type="entry name" value="SAM-dependent_MTases_sf"/>
</dbReference>
<dbReference type="EMBL" id="JBHSHT010000002">
    <property type="protein sequence ID" value="MFC4825876.1"/>
    <property type="molecule type" value="Genomic_DNA"/>
</dbReference>
<comment type="caution">
    <text evidence="2">The sequence shown here is derived from an EMBL/GenBank/DDBJ whole genome shotgun (WGS) entry which is preliminary data.</text>
</comment>
<sequence length="211" mass="23304">MSDRDAVRRAYDEMAETYAAERSERGRGVEILTAFLDDLPDRPRVLDAGCGQGTPVLRRLAGSADPVGLDFSREQLGLARENVPGAPLVRGDMTALPFRDDAFDAVTAYHSLIHVPLDDHATVVEEFARVLRPGGRVLLTEGVEEWSGKNPDWLDSGVEMRWDIAGAEATKSQLRDAGFAVVGEWRATDRLADDEAEKPLFEARLEEEPQE</sequence>
<dbReference type="PANTHER" id="PTHR42912:SF80">
    <property type="entry name" value="METHYLTRANSFERASE DOMAIN-CONTAINING PROTEIN"/>
    <property type="match status" value="1"/>
</dbReference>
<evidence type="ECO:0000313" key="2">
    <source>
        <dbReference type="EMBL" id="MFC4825876.1"/>
    </source>
</evidence>
<accession>A0ABD5Q6M4</accession>
<dbReference type="CDD" id="cd02440">
    <property type="entry name" value="AdoMet_MTases"/>
    <property type="match status" value="1"/>
</dbReference>
<organism evidence="2 3">
    <name type="scientific">Halorussus aquaticus</name>
    <dbReference type="NCBI Taxonomy" id="2953748"/>
    <lineage>
        <taxon>Archaea</taxon>
        <taxon>Methanobacteriati</taxon>
        <taxon>Methanobacteriota</taxon>
        <taxon>Stenosarchaea group</taxon>
        <taxon>Halobacteria</taxon>
        <taxon>Halobacteriales</taxon>
        <taxon>Haladaptataceae</taxon>
        <taxon>Halorussus</taxon>
    </lineage>
</organism>
<keyword evidence="3" id="KW-1185">Reference proteome</keyword>
<dbReference type="EC" id="2.1.1.-" evidence="2"/>
<dbReference type="Pfam" id="PF08241">
    <property type="entry name" value="Methyltransf_11"/>
    <property type="match status" value="1"/>
</dbReference>
<protein>
    <submittedName>
        <fullName evidence="2">Class I SAM-dependent methyltransferase</fullName>
        <ecNumber evidence="2">2.1.1.-</ecNumber>
    </submittedName>
</protein>
<dbReference type="InterPro" id="IPR050508">
    <property type="entry name" value="Methyltransf_Superfamily"/>
</dbReference>
<evidence type="ECO:0000313" key="3">
    <source>
        <dbReference type="Proteomes" id="UP001595945"/>
    </source>
</evidence>
<dbReference type="InterPro" id="IPR013216">
    <property type="entry name" value="Methyltransf_11"/>
</dbReference>
<feature type="domain" description="Methyltransferase type 11" evidence="1">
    <location>
        <begin position="46"/>
        <end position="138"/>
    </location>
</feature>
<dbReference type="SUPFAM" id="SSF53335">
    <property type="entry name" value="S-adenosyl-L-methionine-dependent methyltransferases"/>
    <property type="match status" value="1"/>
</dbReference>
<dbReference type="GO" id="GO:0032259">
    <property type="term" value="P:methylation"/>
    <property type="evidence" value="ECO:0007669"/>
    <property type="project" value="UniProtKB-KW"/>
</dbReference>
<dbReference type="PANTHER" id="PTHR42912">
    <property type="entry name" value="METHYLTRANSFERASE"/>
    <property type="match status" value="1"/>
</dbReference>
<reference evidence="2 3" key="1">
    <citation type="journal article" date="2019" name="Int. J. Syst. Evol. Microbiol.">
        <title>The Global Catalogue of Microorganisms (GCM) 10K type strain sequencing project: providing services to taxonomists for standard genome sequencing and annotation.</title>
        <authorList>
            <consortium name="The Broad Institute Genomics Platform"/>
            <consortium name="The Broad Institute Genome Sequencing Center for Infectious Disease"/>
            <person name="Wu L."/>
            <person name="Ma J."/>
        </authorList>
    </citation>
    <scope>NUCLEOTIDE SEQUENCE [LARGE SCALE GENOMIC DNA]</scope>
    <source>
        <strain evidence="2 3">XZYJ18</strain>
    </source>
</reference>